<dbReference type="Gene3D" id="1.20.120.520">
    <property type="entry name" value="nmb1532 protein domain like"/>
    <property type="match status" value="1"/>
</dbReference>
<dbReference type="RefSeq" id="WP_052886746.1">
    <property type="nucleotide sequence ID" value="NZ_CP007493.1"/>
</dbReference>
<dbReference type="InterPro" id="IPR007380">
    <property type="entry name" value="DUF438"/>
</dbReference>
<dbReference type="GO" id="GO:0005886">
    <property type="term" value="C:plasma membrane"/>
    <property type="evidence" value="ECO:0007669"/>
    <property type="project" value="TreeGrafter"/>
</dbReference>
<name>A0A3G1A6L9_9CREN</name>
<dbReference type="Pfam" id="PF13596">
    <property type="entry name" value="PAS_10"/>
    <property type="match status" value="1"/>
</dbReference>
<organism evidence="3 4">
    <name type="scientific">Thermofilum adornatum 1505</name>
    <dbReference type="NCBI Taxonomy" id="697581"/>
    <lineage>
        <taxon>Archaea</taxon>
        <taxon>Thermoproteota</taxon>
        <taxon>Thermoprotei</taxon>
        <taxon>Thermofilales</taxon>
        <taxon>Thermofilaceae</taxon>
        <taxon>Thermofilum</taxon>
    </lineage>
</organism>
<dbReference type="AlphaFoldDB" id="A0A3G1A6L9"/>
<dbReference type="STRING" id="697581.TCARB_0771"/>
<sequence length="438" mass="50594">MSTNLEKIEALKRIIKLLHEGKSVQELKEQYSDLLRQVSPIEIPFLEQQLVREGLVTVNDILKLCDLHVELFRESLETRTLQGVPSGHPLDLLMKENDWIAKRAEILGMYASSLLAADQARAPGLLENINRILGDLKKLRLHYRKLQMIVFPYLERRGIIAVPRVLWGREDQAIRKLRELSTEIDSKLKSKEALDYKNVAGRLLELSREIQDLAFREAKILFPALWALLGEGEWVAIHEIAGEFGYIVNADIHAWKPNVEPVLPYQIKPVITDEQLARVPEEFRQVVAEKLVPDDYQVNRDGDLNLSTGFLDKVELEGIFKALPLEITFADTNRRVRFFTKSEIAEGFPRAKTIIGRRLEFCHPPRLENYVKLNVEILERGQERYRVFWTRMGDRILRVIVSRVNDSNGQLVGILEIVEDFTEILNNRDEILKKVVVL</sequence>
<accession>A0A3G1A6L9</accession>
<evidence type="ECO:0008006" key="5">
    <source>
        <dbReference type="Google" id="ProtNLM"/>
    </source>
</evidence>
<feature type="domain" description="DUF438" evidence="2">
    <location>
        <begin position="11"/>
        <end position="77"/>
    </location>
</feature>
<feature type="domain" description="Hemerythrin-like" evidence="1">
    <location>
        <begin position="88"/>
        <end position="225"/>
    </location>
</feature>
<evidence type="ECO:0000313" key="4">
    <source>
        <dbReference type="Proteomes" id="UP000266720"/>
    </source>
</evidence>
<dbReference type="KEGG" id="tcb:TCARB_0771"/>
<dbReference type="Pfam" id="PF01814">
    <property type="entry name" value="Hemerythrin"/>
    <property type="match status" value="1"/>
</dbReference>
<dbReference type="PANTHER" id="PTHR39966:SF3">
    <property type="entry name" value="DUF438 DOMAIN-CONTAINING PROTEIN"/>
    <property type="match status" value="1"/>
</dbReference>
<dbReference type="GeneID" id="25406202"/>
<dbReference type="InterPro" id="IPR012312">
    <property type="entry name" value="Hemerythrin-like"/>
</dbReference>
<evidence type="ECO:0000313" key="3">
    <source>
        <dbReference type="EMBL" id="AJB41823.1"/>
    </source>
</evidence>
<dbReference type="Pfam" id="PF04282">
    <property type="entry name" value="DUF438"/>
    <property type="match status" value="1"/>
</dbReference>
<dbReference type="Gene3D" id="3.30.450.20">
    <property type="entry name" value="PAS domain"/>
    <property type="match status" value="1"/>
</dbReference>
<protein>
    <recommendedName>
        <fullName evidence="5">DUF438 domain-containing protein</fullName>
    </recommendedName>
</protein>
<dbReference type="EMBL" id="CP007493">
    <property type="protein sequence ID" value="AJB41823.1"/>
    <property type="molecule type" value="Genomic_DNA"/>
</dbReference>
<gene>
    <name evidence="3" type="ORF">TCARB_0771</name>
</gene>
<dbReference type="PANTHER" id="PTHR39966">
    <property type="entry name" value="BLL2471 PROTEIN-RELATED"/>
    <property type="match status" value="1"/>
</dbReference>
<reference evidence="4" key="1">
    <citation type="book" date="2010" name="EXTREMOPHILES" publisher="0:0-0">
        <title>Complete genome sequences of ten hyperthermophilic archaea reveal their metabolic capabilities and possible ecological roles.</title>
        <editorList>
            <person name="?"/>
        </editorList>
        <authorList>
            <person name="Ravin N.V."/>
            <person name="Mardanov A.V."/>
            <person name="Bonch-Osmolovskaya E.A."/>
            <person name="Skryabin K.G."/>
        </authorList>
    </citation>
    <scope>NUCLEOTIDE SEQUENCE [LARGE SCALE GENOMIC DNA]</scope>
    <source>
        <strain evidence="4">1505</strain>
    </source>
</reference>
<evidence type="ECO:0000259" key="2">
    <source>
        <dbReference type="Pfam" id="PF04282"/>
    </source>
</evidence>
<proteinExistence type="predicted"/>
<evidence type="ECO:0000259" key="1">
    <source>
        <dbReference type="Pfam" id="PF01814"/>
    </source>
</evidence>
<dbReference type="Proteomes" id="UP000266720">
    <property type="component" value="Chromosome"/>
</dbReference>